<dbReference type="EMBL" id="UINC01209172">
    <property type="protein sequence ID" value="SVE32079.1"/>
    <property type="molecule type" value="Genomic_DNA"/>
</dbReference>
<organism evidence="1">
    <name type="scientific">marine metagenome</name>
    <dbReference type="NCBI Taxonomy" id="408172"/>
    <lineage>
        <taxon>unclassified sequences</taxon>
        <taxon>metagenomes</taxon>
        <taxon>ecological metagenomes</taxon>
    </lineage>
</organism>
<reference evidence="1" key="1">
    <citation type="submission" date="2018-05" db="EMBL/GenBank/DDBJ databases">
        <authorList>
            <person name="Lanie J.A."/>
            <person name="Ng W.-L."/>
            <person name="Kazmierczak K.M."/>
            <person name="Andrzejewski T.M."/>
            <person name="Davidsen T.M."/>
            <person name="Wayne K.J."/>
            <person name="Tettelin H."/>
            <person name="Glass J.I."/>
            <person name="Rusch D."/>
            <person name="Podicherti R."/>
            <person name="Tsui H.-C.T."/>
            <person name="Winkler M.E."/>
        </authorList>
    </citation>
    <scope>NUCLEOTIDE SEQUENCE</scope>
</reference>
<evidence type="ECO:0000313" key="1">
    <source>
        <dbReference type="EMBL" id="SVE32079.1"/>
    </source>
</evidence>
<gene>
    <name evidence="1" type="ORF">METZ01_LOCUS484933</name>
</gene>
<dbReference type="AlphaFoldDB" id="A0A383CJ36"/>
<name>A0A383CJ36_9ZZZZ</name>
<accession>A0A383CJ36</accession>
<feature type="non-terminal residue" evidence="1">
    <location>
        <position position="57"/>
    </location>
</feature>
<protein>
    <submittedName>
        <fullName evidence="1">Uncharacterized protein</fullName>
    </submittedName>
</protein>
<proteinExistence type="predicted"/>
<sequence>MISRRLRLSYADPVRCVQLLKLYGFTIGSSDTPVDRAKLPVVVLLPETKFHTTIPDK</sequence>